<protein>
    <submittedName>
        <fullName evidence="10">Uncharacterized protein</fullName>
    </submittedName>
</protein>
<comment type="pathway">
    <text evidence="2">Mycotoxin biosynthesis.</text>
</comment>
<proteinExistence type="inferred from homology"/>
<evidence type="ECO:0000256" key="9">
    <source>
        <dbReference type="ARBA" id="ARBA00035112"/>
    </source>
</evidence>
<evidence type="ECO:0000256" key="6">
    <source>
        <dbReference type="ARBA" id="ARBA00023026"/>
    </source>
</evidence>
<dbReference type="Pfam" id="PF11807">
    <property type="entry name" value="UstYa"/>
    <property type="match status" value="1"/>
</dbReference>
<organism evidence="10 11">
    <name type="scientific">Gnomoniopsis smithogilvyi</name>
    <dbReference type="NCBI Taxonomy" id="1191159"/>
    <lineage>
        <taxon>Eukaryota</taxon>
        <taxon>Fungi</taxon>
        <taxon>Dikarya</taxon>
        <taxon>Ascomycota</taxon>
        <taxon>Pezizomycotina</taxon>
        <taxon>Sordariomycetes</taxon>
        <taxon>Sordariomycetidae</taxon>
        <taxon>Diaporthales</taxon>
        <taxon>Gnomoniaceae</taxon>
        <taxon>Gnomoniopsis</taxon>
    </lineage>
</organism>
<name>A0A9W8Z1L2_9PEZI</name>
<dbReference type="GO" id="GO:0016491">
    <property type="term" value="F:oxidoreductase activity"/>
    <property type="evidence" value="ECO:0007669"/>
    <property type="project" value="UniProtKB-KW"/>
</dbReference>
<accession>A0A9W8Z1L2</accession>
<comment type="subcellular location">
    <subcellularLocation>
        <location evidence="1">Membrane</location>
        <topology evidence="1">Single-pass membrane protein</topology>
    </subcellularLocation>
</comment>
<gene>
    <name evidence="10" type="ORF">N0V93_001401</name>
</gene>
<evidence type="ECO:0000256" key="8">
    <source>
        <dbReference type="ARBA" id="ARBA00023180"/>
    </source>
</evidence>
<evidence type="ECO:0000256" key="1">
    <source>
        <dbReference type="ARBA" id="ARBA00004167"/>
    </source>
</evidence>
<dbReference type="GO" id="GO:0016020">
    <property type="term" value="C:membrane"/>
    <property type="evidence" value="ECO:0007669"/>
    <property type="project" value="UniProtKB-SubCell"/>
</dbReference>
<dbReference type="GO" id="GO:0043386">
    <property type="term" value="P:mycotoxin biosynthetic process"/>
    <property type="evidence" value="ECO:0007669"/>
    <property type="project" value="InterPro"/>
</dbReference>
<keyword evidence="3" id="KW-0812">Transmembrane</keyword>
<evidence type="ECO:0000256" key="4">
    <source>
        <dbReference type="ARBA" id="ARBA00022989"/>
    </source>
</evidence>
<keyword evidence="5" id="KW-0560">Oxidoreductase</keyword>
<evidence type="ECO:0000256" key="3">
    <source>
        <dbReference type="ARBA" id="ARBA00022692"/>
    </source>
</evidence>
<keyword evidence="4" id="KW-1133">Transmembrane helix</keyword>
<dbReference type="InterPro" id="IPR021765">
    <property type="entry name" value="UstYa-like"/>
</dbReference>
<reference evidence="10" key="1">
    <citation type="submission" date="2022-10" db="EMBL/GenBank/DDBJ databases">
        <title>Tapping the CABI collections for fungal endophytes: first genome assemblies for Collariella, Neodidymelliopsis, Ascochyta clinopodiicola, Didymella pomorum, Didymosphaeria variabile, Neocosmospora piperis and Neocucurbitaria cava.</title>
        <authorList>
            <person name="Hill R."/>
        </authorList>
    </citation>
    <scope>NUCLEOTIDE SEQUENCE</scope>
    <source>
        <strain evidence="10">IMI 355082</strain>
    </source>
</reference>
<dbReference type="PANTHER" id="PTHR33365">
    <property type="entry name" value="YALI0B05434P"/>
    <property type="match status" value="1"/>
</dbReference>
<dbReference type="AlphaFoldDB" id="A0A9W8Z1L2"/>
<dbReference type="PANTHER" id="PTHR33365:SF4">
    <property type="entry name" value="CYCLOCHLOROTINE BIOSYNTHESIS PROTEIN O"/>
    <property type="match status" value="1"/>
</dbReference>
<evidence type="ECO:0000313" key="11">
    <source>
        <dbReference type="Proteomes" id="UP001140453"/>
    </source>
</evidence>
<comment type="caution">
    <text evidence="10">The sequence shown here is derived from an EMBL/GenBank/DDBJ whole genome shotgun (WGS) entry which is preliminary data.</text>
</comment>
<dbReference type="Proteomes" id="UP001140453">
    <property type="component" value="Unassembled WGS sequence"/>
</dbReference>
<keyword evidence="7" id="KW-0472">Membrane</keyword>
<evidence type="ECO:0000256" key="5">
    <source>
        <dbReference type="ARBA" id="ARBA00023002"/>
    </source>
</evidence>
<dbReference type="EMBL" id="JAPEVB010000001">
    <property type="protein sequence ID" value="KAJ4397177.1"/>
    <property type="molecule type" value="Genomic_DNA"/>
</dbReference>
<evidence type="ECO:0000313" key="10">
    <source>
        <dbReference type="EMBL" id="KAJ4397177.1"/>
    </source>
</evidence>
<comment type="similarity">
    <text evidence="9">Belongs to the ustYa family.</text>
</comment>
<evidence type="ECO:0000256" key="2">
    <source>
        <dbReference type="ARBA" id="ARBA00004685"/>
    </source>
</evidence>
<keyword evidence="11" id="KW-1185">Reference proteome</keyword>
<dbReference type="OrthoDB" id="3687641at2759"/>
<keyword evidence="6" id="KW-0843">Virulence</keyword>
<evidence type="ECO:0000256" key="7">
    <source>
        <dbReference type="ARBA" id="ARBA00023136"/>
    </source>
</evidence>
<keyword evidence="8" id="KW-0325">Glycoprotein</keyword>
<sequence>MEAKWKNMIEVLIPPDKVPLLNRSIEQGFVTASLPSDGYIAGVEVFHHLHCLNVLRQYIWRDSYPEGLVPSLLKFNSPAVALEHTDHCIETLRQALMCSADVTPYLLYETEPAPGSDVPAREDFQAFHKCRKFDVLLDWVKENGVVVPPWLESKTPA</sequence>